<name>A0A165R0G8_9AGAM</name>
<dbReference type="EMBL" id="KV425588">
    <property type="protein sequence ID" value="KZT23142.1"/>
    <property type="molecule type" value="Genomic_DNA"/>
</dbReference>
<dbReference type="Proteomes" id="UP000076761">
    <property type="component" value="Unassembled WGS sequence"/>
</dbReference>
<evidence type="ECO:0008006" key="3">
    <source>
        <dbReference type="Google" id="ProtNLM"/>
    </source>
</evidence>
<feature type="non-terminal residue" evidence="1">
    <location>
        <position position="1"/>
    </location>
</feature>
<organism evidence="1 2">
    <name type="scientific">Neolentinus lepideus HHB14362 ss-1</name>
    <dbReference type="NCBI Taxonomy" id="1314782"/>
    <lineage>
        <taxon>Eukaryota</taxon>
        <taxon>Fungi</taxon>
        <taxon>Dikarya</taxon>
        <taxon>Basidiomycota</taxon>
        <taxon>Agaricomycotina</taxon>
        <taxon>Agaricomycetes</taxon>
        <taxon>Gloeophyllales</taxon>
        <taxon>Gloeophyllaceae</taxon>
        <taxon>Neolentinus</taxon>
    </lineage>
</organism>
<accession>A0A165R0G8</accession>
<protein>
    <recommendedName>
        <fullName evidence="3">ABM domain-containing protein</fullName>
    </recommendedName>
</protein>
<keyword evidence="2" id="KW-1185">Reference proteome</keyword>
<feature type="non-terminal residue" evidence="1">
    <location>
        <position position="108"/>
    </location>
</feature>
<gene>
    <name evidence="1" type="ORF">NEOLEDRAFT_1031779</name>
</gene>
<dbReference type="AlphaFoldDB" id="A0A165R0G8"/>
<dbReference type="STRING" id="1314782.A0A165R0G8"/>
<evidence type="ECO:0000313" key="1">
    <source>
        <dbReference type="EMBL" id="KZT23142.1"/>
    </source>
</evidence>
<sequence length="108" mass="11708">VWESLEHHKALMDSASYAELIEPLKPGLAGQFEMVHVKFNKDPSKALGALVTEVVSIQVKEGKSEADLVELLDQASNIELPGASVFTYGPVIEKPGSYIMAVGWPSIE</sequence>
<proteinExistence type="predicted"/>
<dbReference type="OrthoDB" id="3830579at2759"/>
<reference evidence="1 2" key="1">
    <citation type="journal article" date="2016" name="Mol. Biol. Evol.">
        <title>Comparative Genomics of Early-Diverging Mushroom-Forming Fungi Provides Insights into the Origins of Lignocellulose Decay Capabilities.</title>
        <authorList>
            <person name="Nagy L.G."/>
            <person name="Riley R."/>
            <person name="Tritt A."/>
            <person name="Adam C."/>
            <person name="Daum C."/>
            <person name="Floudas D."/>
            <person name="Sun H."/>
            <person name="Yadav J.S."/>
            <person name="Pangilinan J."/>
            <person name="Larsson K.H."/>
            <person name="Matsuura K."/>
            <person name="Barry K."/>
            <person name="Labutti K."/>
            <person name="Kuo R."/>
            <person name="Ohm R.A."/>
            <person name="Bhattacharya S.S."/>
            <person name="Shirouzu T."/>
            <person name="Yoshinaga Y."/>
            <person name="Martin F.M."/>
            <person name="Grigoriev I.V."/>
            <person name="Hibbett D.S."/>
        </authorList>
    </citation>
    <scope>NUCLEOTIDE SEQUENCE [LARGE SCALE GENOMIC DNA]</scope>
    <source>
        <strain evidence="1 2">HHB14362 ss-1</strain>
    </source>
</reference>
<evidence type="ECO:0000313" key="2">
    <source>
        <dbReference type="Proteomes" id="UP000076761"/>
    </source>
</evidence>
<dbReference type="InParanoid" id="A0A165R0G8"/>
<dbReference type="Gene3D" id="3.30.70.100">
    <property type="match status" value="2"/>
</dbReference>